<proteinExistence type="predicted"/>
<protein>
    <submittedName>
        <fullName evidence="1">Uncharacterized protein</fullName>
    </submittedName>
</protein>
<organism evidence="1">
    <name type="scientific">virus sp. ctyMK1</name>
    <dbReference type="NCBI Taxonomy" id="2828002"/>
    <lineage>
        <taxon>Viruses</taxon>
    </lineage>
</organism>
<evidence type="ECO:0000313" key="1">
    <source>
        <dbReference type="EMBL" id="DAE29760.1"/>
    </source>
</evidence>
<sequence length="92" mass="11119">MKKSILQEEKKCFVTGREYGLHKHHIYGGSNRRISEKNGFFIWLIPELHNMSNKGVHYNKDFDRELKELCQKEFEKTHTREEFMSLIGRNYL</sequence>
<accession>A0A8S5REE7</accession>
<name>A0A8S5REE7_9VIRU</name>
<dbReference type="EMBL" id="BK059098">
    <property type="protein sequence ID" value="DAE29760.1"/>
    <property type="molecule type" value="Genomic_DNA"/>
</dbReference>
<reference evidence="1" key="1">
    <citation type="journal article" date="2021" name="Proc. Natl. Acad. Sci. U.S.A.">
        <title>A Catalog of Tens of Thousands of Viruses from Human Metagenomes Reveals Hidden Associations with Chronic Diseases.</title>
        <authorList>
            <person name="Tisza M.J."/>
            <person name="Buck C.B."/>
        </authorList>
    </citation>
    <scope>NUCLEOTIDE SEQUENCE</scope>
    <source>
        <strain evidence="1">CtyMK1</strain>
    </source>
</reference>